<dbReference type="InterPro" id="IPR032675">
    <property type="entry name" value="LRR_dom_sf"/>
</dbReference>
<evidence type="ECO:0000313" key="1">
    <source>
        <dbReference type="EMBL" id="PKI77195.1"/>
    </source>
</evidence>
<protein>
    <submittedName>
        <fullName evidence="1">Uncharacterized protein</fullName>
    </submittedName>
</protein>
<dbReference type="Proteomes" id="UP000233551">
    <property type="component" value="Unassembled WGS sequence"/>
</dbReference>
<gene>
    <name evidence="1" type="ORF">CRG98_002405</name>
</gene>
<name>A0A2I0L924_PUNGR</name>
<proteinExistence type="predicted"/>
<dbReference type="InterPro" id="IPR001611">
    <property type="entry name" value="Leu-rich_rpt"/>
</dbReference>
<reference evidence="1 2" key="1">
    <citation type="submission" date="2017-11" db="EMBL/GenBank/DDBJ databases">
        <title>De-novo sequencing of pomegranate (Punica granatum L.) genome.</title>
        <authorList>
            <person name="Akparov Z."/>
            <person name="Amiraslanov A."/>
            <person name="Hajiyeva S."/>
            <person name="Abbasov M."/>
            <person name="Kaur K."/>
            <person name="Hamwieh A."/>
            <person name="Solovyev V."/>
            <person name="Salamov A."/>
            <person name="Braich B."/>
            <person name="Kosarev P."/>
            <person name="Mahmoud A."/>
            <person name="Hajiyev E."/>
            <person name="Babayeva S."/>
            <person name="Izzatullayeva V."/>
            <person name="Mammadov A."/>
            <person name="Mammadov A."/>
            <person name="Sharifova S."/>
            <person name="Ojaghi J."/>
            <person name="Eynullazada K."/>
            <person name="Bayramov B."/>
            <person name="Abdulazimova A."/>
            <person name="Shahmuradov I."/>
        </authorList>
    </citation>
    <scope>NUCLEOTIDE SEQUENCE [LARGE SCALE GENOMIC DNA]</scope>
    <source>
        <strain evidence="2">cv. AG2017</strain>
        <tissue evidence="1">Leaf</tissue>
    </source>
</reference>
<accession>A0A2I0L924</accession>
<evidence type="ECO:0000313" key="2">
    <source>
        <dbReference type="Proteomes" id="UP000233551"/>
    </source>
</evidence>
<dbReference type="EMBL" id="PGOL01000103">
    <property type="protein sequence ID" value="PKI77195.1"/>
    <property type="molecule type" value="Genomic_DNA"/>
</dbReference>
<organism evidence="1 2">
    <name type="scientific">Punica granatum</name>
    <name type="common">Pomegranate</name>
    <dbReference type="NCBI Taxonomy" id="22663"/>
    <lineage>
        <taxon>Eukaryota</taxon>
        <taxon>Viridiplantae</taxon>
        <taxon>Streptophyta</taxon>
        <taxon>Embryophyta</taxon>
        <taxon>Tracheophyta</taxon>
        <taxon>Spermatophyta</taxon>
        <taxon>Magnoliopsida</taxon>
        <taxon>eudicotyledons</taxon>
        <taxon>Gunneridae</taxon>
        <taxon>Pentapetalae</taxon>
        <taxon>rosids</taxon>
        <taxon>malvids</taxon>
        <taxon>Myrtales</taxon>
        <taxon>Lythraceae</taxon>
        <taxon>Punica</taxon>
    </lineage>
</organism>
<sequence>MEELWIHDQLRNLGRKIVTDGSFKNIVNCTRLWMPEDALEVLQQNETRNSLKVLDLRCCDGLIKTPDFSKYSSLERLILEECTNLVEIDPSIDINTVKLRQRIGRPMKLVFLNFGSCEGLEKLLDSLGNRRSLAELDLSETRITELPDTIRNLREIRMIGIKIKELPSSSGMLKRLEVLDARWCKSLAEIPSKIEGHTYLRVLNLKNTHVCQFPPELPTSLTVIVH</sequence>
<dbReference type="PANTHER" id="PTHR47186">
    <property type="entry name" value="LEUCINE-RICH REPEAT-CONTAINING PROTEIN 57"/>
    <property type="match status" value="1"/>
</dbReference>
<dbReference type="STRING" id="22663.A0A2I0L924"/>
<dbReference type="SUPFAM" id="SSF52058">
    <property type="entry name" value="L domain-like"/>
    <property type="match status" value="1"/>
</dbReference>
<dbReference type="PANTHER" id="PTHR47186:SF18">
    <property type="entry name" value="RX N-TERMINAL DOMAIN-CONTAINING PROTEIN"/>
    <property type="match status" value="1"/>
</dbReference>
<dbReference type="Gene3D" id="3.80.10.10">
    <property type="entry name" value="Ribonuclease Inhibitor"/>
    <property type="match status" value="1"/>
</dbReference>
<keyword evidence="2" id="KW-1185">Reference proteome</keyword>
<comment type="caution">
    <text evidence="1">The sequence shown here is derived from an EMBL/GenBank/DDBJ whole genome shotgun (WGS) entry which is preliminary data.</text>
</comment>
<dbReference type="AlphaFoldDB" id="A0A2I0L924"/>
<dbReference type="Pfam" id="PF00560">
    <property type="entry name" value="LRR_1"/>
    <property type="match status" value="1"/>
</dbReference>